<dbReference type="Gene3D" id="1.20.190.20">
    <property type="entry name" value="14-3-3 domain"/>
    <property type="match status" value="1"/>
</dbReference>
<evidence type="ECO:0000256" key="1">
    <source>
        <dbReference type="ARBA" id="ARBA00006141"/>
    </source>
</evidence>
<proteinExistence type="inferred from homology"/>
<dbReference type="PANTHER" id="PTHR18860">
    <property type="entry name" value="14-3-3 PROTEIN"/>
    <property type="match status" value="1"/>
</dbReference>
<dbReference type="SMART" id="SM00101">
    <property type="entry name" value="14_3_3"/>
    <property type="match status" value="1"/>
</dbReference>
<evidence type="ECO:0000313" key="4">
    <source>
        <dbReference type="Proteomes" id="UP001605036"/>
    </source>
</evidence>
<reference evidence="3 4" key="1">
    <citation type="submission" date="2024-09" db="EMBL/GenBank/DDBJ databases">
        <title>Chromosome-scale assembly of Riccia fluitans.</title>
        <authorList>
            <person name="Paukszto L."/>
            <person name="Sawicki J."/>
            <person name="Karawczyk K."/>
            <person name="Piernik-Szablinska J."/>
            <person name="Szczecinska M."/>
            <person name="Mazdziarz M."/>
        </authorList>
    </citation>
    <scope>NUCLEOTIDE SEQUENCE [LARGE SCALE GENOMIC DNA]</scope>
    <source>
        <strain evidence="3">Rf_01</strain>
        <tissue evidence="3">Aerial parts of the thallus</tissue>
    </source>
</reference>
<evidence type="ECO:0000259" key="2">
    <source>
        <dbReference type="SMART" id="SM00101"/>
    </source>
</evidence>
<name>A0ABD1XXJ7_9MARC</name>
<dbReference type="InterPro" id="IPR000308">
    <property type="entry name" value="14-3-3"/>
</dbReference>
<evidence type="ECO:0000313" key="3">
    <source>
        <dbReference type="EMBL" id="KAL2612661.1"/>
    </source>
</evidence>
<feature type="domain" description="14-3-3" evidence="2">
    <location>
        <begin position="10"/>
        <end position="254"/>
    </location>
</feature>
<dbReference type="InterPro" id="IPR023410">
    <property type="entry name" value="14-3-3_domain"/>
</dbReference>
<dbReference type="InterPro" id="IPR036815">
    <property type="entry name" value="14-3-3_dom_sf"/>
</dbReference>
<gene>
    <name evidence="3" type="ORF">R1flu_024353</name>
</gene>
<dbReference type="Pfam" id="PF00244">
    <property type="entry name" value="14-3-3"/>
    <property type="match status" value="1"/>
</dbReference>
<comment type="caution">
    <text evidence="3">The sequence shown here is derived from an EMBL/GenBank/DDBJ whole genome shotgun (WGS) entry which is preliminary data.</text>
</comment>
<comment type="similarity">
    <text evidence="1">Belongs to the 14-3-3 family.</text>
</comment>
<organism evidence="3 4">
    <name type="scientific">Riccia fluitans</name>
    <dbReference type="NCBI Taxonomy" id="41844"/>
    <lineage>
        <taxon>Eukaryota</taxon>
        <taxon>Viridiplantae</taxon>
        <taxon>Streptophyta</taxon>
        <taxon>Embryophyta</taxon>
        <taxon>Marchantiophyta</taxon>
        <taxon>Marchantiopsida</taxon>
        <taxon>Marchantiidae</taxon>
        <taxon>Marchantiales</taxon>
        <taxon>Ricciaceae</taxon>
        <taxon>Riccia</taxon>
    </lineage>
</organism>
<accession>A0ABD1XXJ7</accession>
<protein>
    <recommendedName>
        <fullName evidence="2">14-3-3 domain-containing protein</fullName>
    </recommendedName>
</protein>
<dbReference type="EMBL" id="JBHFFA010000007">
    <property type="protein sequence ID" value="KAL2612661.1"/>
    <property type="molecule type" value="Genomic_DNA"/>
</dbReference>
<dbReference type="Proteomes" id="UP001605036">
    <property type="component" value="Unassembled WGS sequence"/>
</dbReference>
<dbReference type="PRINTS" id="PR00305">
    <property type="entry name" value="1433ZETA"/>
</dbReference>
<sequence>MAANEVVKLREEVLRVAEAAMRAEHYDEMVEAMEKIANTAVVGELTAKESNMLFQAFMYAIGSREACIRVISLIERKAWESGRKDHQHVMARYKERIRSETHALSERIIMLLDEYLIPNARNAESRVLYLKMKGDYHWRLADTEKKMPERGRQMELVLQAYKSAQVIAFQKLPPSNAIRLQLALNFSVFYHDMMGSFNTACSTAKEAIEAAKTDVGKQVKGNYPESKVSLDLLVRNYTCWMEMMHFELAKGRQSVPLSPIIRK</sequence>
<dbReference type="PIRSF" id="PIRSF000868">
    <property type="entry name" value="14-3-3"/>
    <property type="match status" value="1"/>
</dbReference>
<dbReference type="SUPFAM" id="SSF48445">
    <property type="entry name" value="14-3-3 protein"/>
    <property type="match status" value="1"/>
</dbReference>
<dbReference type="AlphaFoldDB" id="A0ABD1XXJ7"/>
<keyword evidence="4" id="KW-1185">Reference proteome</keyword>